<evidence type="ECO:0000256" key="8">
    <source>
        <dbReference type="ARBA" id="ARBA00023136"/>
    </source>
</evidence>
<name>A0A850NRF1_9PROT</name>
<evidence type="ECO:0000259" key="12">
    <source>
        <dbReference type="Pfam" id="PF26002"/>
    </source>
</evidence>
<comment type="similarity">
    <text evidence="2 9">Belongs to the membrane fusion protein (MFP) (TC 8.A.1) family.</text>
</comment>
<dbReference type="EMBL" id="JABXXQ010000244">
    <property type="protein sequence ID" value="NVN30909.1"/>
    <property type="molecule type" value="Genomic_DNA"/>
</dbReference>
<dbReference type="Proteomes" id="UP000557688">
    <property type="component" value="Unassembled WGS sequence"/>
</dbReference>
<keyword evidence="4 9" id="KW-1003">Cell membrane</keyword>
<dbReference type="SUPFAM" id="SSF111369">
    <property type="entry name" value="HlyD-like secretion proteins"/>
    <property type="match status" value="1"/>
</dbReference>
<evidence type="ECO:0000256" key="7">
    <source>
        <dbReference type="ARBA" id="ARBA00022989"/>
    </source>
</evidence>
<dbReference type="PRINTS" id="PR01490">
    <property type="entry name" value="RTXTOXIND"/>
</dbReference>
<feature type="transmembrane region" description="Helical" evidence="9">
    <location>
        <begin position="51"/>
        <end position="72"/>
    </location>
</feature>
<evidence type="ECO:0000313" key="15">
    <source>
        <dbReference type="Proteomes" id="UP000557688"/>
    </source>
</evidence>
<keyword evidence="15" id="KW-1185">Reference proteome</keyword>
<sequence length="473" mass="51559">MSGRNSLIPSRRDIEPAEDQEGNDDMPQALLEFHSPSAAVLAMPPRASARFITWVIGSMAVATIVGMCVLPLDRVVSADGRLISTRSTVLVEPIESAIVRRILVHEGQEVKKGEVLVELDPTISDADILNLRHQVDSYAAQVARLTAQAKGEEYVVDPNSPSSTQQAAIFLRQSQEYRAKLENYDQQIASQRSQLQGYLADAALFAGRVKVAQDVHAMRQQLLRDQVGSRLNSLASQDQLMEVQRSEAEARANAIATQNKLAALEAERDGYVQNTKATTFENLTDSQRHLFEARDDFAKADLRAHLTNLTAPEDSVVLTIAKVATGSVLQAGSEVMTLVPTDAPLEVEGIATAKDSGYLRLGDKANIKFATFPSMRYGGAQGTLVNVSADSFSEKTNREGLPESSGLNPVPTGASFYRLRIRIDKYTLHGVPNYFHPVPGMPVTADILVGKRTMMEFLLGSVMPVATEGMREP</sequence>
<keyword evidence="10" id="KW-0175">Coiled coil</keyword>
<comment type="subcellular location">
    <subcellularLocation>
        <location evidence="1 9">Cell inner membrane</location>
        <topology evidence="1 9">Single-pass membrane protein</topology>
    </subcellularLocation>
</comment>
<dbReference type="InterPro" id="IPR050739">
    <property type="entry name" value="MFP"/>
</dbReference>
<reference evidence="14 16" key="1">
    <citation type="submission" date="2020-06" db="EMBL/GenBank/DDBJ databases">
        <title>Description of novel acetic acid bacteria.</title>
        <authorList>
            <person name="Sombolestani A."/>
        </authorList>
    </citation>
    <scope>NUCLEOTIDE SEQUENCE [LARGE SCALE GENOMIC DNA]</scope>
    <source>
        <strain evidence="14 16">LMG 26838</strain>
    </source>
</reference>
<dbReference type="Pfam" id="PF26002">
    <property type="entry name" value="Beta-barrel_AprE"/>
    <property type="match status" value="1"/>
</dbReference>
<comment type="caution">
    <text evidence="14">The sequence shown here is derived from an EMBL/GenBank/DDBJ whole genome shotgun (WGS) entry which is preliminary data.</text>
</comment>
<accession>A0A850NRF1</accession>
<keyword evidence="5 9" id="KW-0997">Cell inner membrane</keyword>
<dbReference type="PANTHER" id="PTHR30386">
    <property type="entry name" value="MEMBRANE FUSION SUBUNIT OF EMRAB-TOLC MULTIDRUG EFFLUX PUMP"/>
    <property type="match status" value="1"/>
</dbReference>
<dbReference type="Gene3D" id="2.40.50.100">
    <property type="match status" value="1"/>
</dbReference>
<dbReference type="GO" id="GO:0015031">
    <property type="term" value="P:protein transport"/>
    <property type="evidence" value="ECO:0007669"/>
    <property type="project" value="InterPro"/>
</dbReference>
<dbReference type="NCBIfam" id="TIGR01843">
    <property type="entry name" value="type_I_hlyD"/>
    <property type="match status" value="1"/>
</dbReference>
<evidence type="ECO:0000256" key="9">
    <source>
        <dbReference type="RuleBase" id="RU365093"/>
    </source>
</evidence>
<dbReference type="PANTHER" id="PTHR30386:SF26">
    <property type="entry name" value="TRANSPORT PROTEIN COMB"/>
    <property type="match status" value="1"/>
</dbReference>
<dbReference type="Proteomes" id="UP000565205">
    <property type="component" value="Unassembled WGS sequence"/>
</dbReference>
<evidence type="ECO:0000256" key="4">
    <source>
        <dbReference type="ARBA" id="ARBA00022475"/>
    </source>
</evidence>
<evidence type="ECO:0000256" key="1">
    <source>
        <dbReference type="ARBA" id="ARBA00004377"/>
    </source>
</evidence>
<keyword evidence="8 9" id="KW-0472">Membrane</keyword>
<reference evidence="13 15" key="2">
    <citation type="submission" date="2020-08" db="EMBL/GenBank/DDBJ databases">
        <title>Genomic Encyclopedia of Type Strains, Phase III (KMG-III): the genomes of soil and plant-associated and newly described type strains.</title>
        <authorList>
            <person name="Whitman W."/>
        </authorList>
    </citation>
    <scope>NUCLEOTIDE SEQUENCE [LARGE SCALE GENOMIC DNA]</scope>
    <source>
        <strain evidence="13 15">CECT 8088</strain>
    </source>
</reference>
<keyword evidence="7 9" id="KW-1133">Transmembrane helix</keyword>
<evidence type="ECO:0000313" key="16">
    <source>
        <dbReference type="Proteomes" id="UP000565205"/>
    </source>
</evidence>
<feature type="domain" description="AprE-like beta-barrel" evidence="12">
    <location>
        <begin position="351"/>
        <end position="449"/>
    </location>
</feature>
<evidence type="ECO:0000256" key="10">
    <source>
        <dbReference type="SAM" id="Coils"/>
    </source>
</evidence>
<dbReference type="EMBL" id="JACHXV010000003">
    <property type="protein sequence ID" value="MBB3173121.1"/>
    <property type="molecule type" value="Genomic_DNA"/>
</dbReference>
<evidence type="ECO:0000256" key="2">
    <source>
        <dbReference type="ARBA" id="ARBA00009477"/>
    </source>
</evidence>
<dbReference type="InterPro" id="IPR058982">
    <property type="entry name" value="Beta-barrel_AprE"/>
</dbReference>
<gene>
    <name evidence="13" type="ORF">FHR90_000939</name>
    <name evidence="14" type="ORF">HUK83_11270</name>
</gene>
<keyword evidence="6 9" id="KW-0812">Transmembrane</keyword>
<proteinExistence type="inferred from homology"/>
<evidence type="ECO:0000256" key="6">
    <source>
        <dbReference type="ARBA" id="ARBA00022692"/>
    </source>
</evidence>
<evidence type="ECO:0000256" key="11">
    <source>
        <dbReference type="SAM" id="MobiDB-lite"/>
    </source>
</evidence>
<protein>
    <recommendedName>
        <fullName evidence="9">Membrane fusion protein (MFP) family protein</fullName>
    </recommendedName>
</protein>
<evidence type="ECO:0000256" key="3">
    <source>
        <dbReference type="ARBA" id="ARBA00022448"/>
    </source>
</evidence>
<evidence type="ECO:0000256" key="5">
    <source>
        <dbReference type="ARBA" id="ARBA00022519"/>
    </source>
</evidence>
<feature type="region of interest" description="Disordered" evidence="11">
    <location>
        <begin position="1"/>
        <end position="24"/>
    </location>
</feature>
<dbReference type="AlphaFoldDB" id="A0A850NRF1"/>
<dbReference type="GO" id="GO:0005886">
    <property type="term" value="C:plasma membrane"/>
    <property type="evidence" value="ECO:0007669"/>
    <property type="project" value="UniProtKB-SubCell"/>
</dbReference>
<dbReference type="InterPro" id="IPR010129">
    <property type="entry name" value="T1SS_HlyD"/>
</dbReference>
<evidence type="ECO:0000313" key="14">
    <source>
        <dbReference type="EMBL" id="NVN30909.1"/>
    </source>
</evidence>
<evidence type="ECO:0000313" key="13">
    <source>
        <dbReference type="EMBL" id="MBB3173121.1"/>
    </source>
</evidence>
<dbReference type="Gene3D" id="1.10.287.470">
    <property type="entry name" value="Helix hairpin bin"/>
    <property type="match status" value="1"/>
</dbReference>
<organism evidence="14 16">
    <name type="scientific">Endobacter medicaginis</name>
    <dbReference type="NCBI Taxonomy" id="1181271"/>
    <lineage>
        <taxon>Bacteria</taxon>
        <taxon>Pseudomonadati</taxon>
        <taxon>Pseudomonadota</taxon>
        <taxon>Alphaproteobacteria</taxon>
        <taxon>Acetobacterales</taxon>
        <taxon>Acetobacteraceae</taxon>
        <taxon>Endobacter</taxon>
    </lineage>
</organism>
<keyword evidence="3 9" id="KW-0813">Transport</keyword>
<feature type="coiled-coil region" evidence="10">
    <location>
        <begin position="174"/>
        <end position="201"/>
    </location>
</feature>
<dbReference type="RefSeq" id="WP_176624827.1">
    <property type="nucleotide sequence ID" value="NZ_JABXXQ010000244.1"/>
</dbReference>